<evidence type="ECO:0000256" key="3">
    <source>
        <dbReference type="ARBA" id="ARBA00022737"/>
    </source>
</evidence>
<keyword evidence="4 10" id="KW-0863">Zinc-finger</keyword>
<feature type="region of interest" description="Disordered" evidence="11">
    <location>
        <begin position="787"/>
        <end position="905"/>
    </location>
</feature>
<dbReference type="FunFam" id="3.30.160.60:FF:001344">
    <property type="entry name" value="Zinc finger protein 16 like"/>
    <property type="match status" value="1"/>
</dbReference>
<dbReference type="FunFam" id="3.30.160.60:FF:000414">
    <property type="entry name" value="Zinc finger protein 398"/>
    <property type="match status" value="1"/>
</dbReference>
<feature type="domain" description="KRAB" evidence="13">
    <location>
        <begin position="501"/>
        <end position="572"/>
    </location>
</feature>
<dbReference type="FunFam" id="3.30.160.60:FF:000180">
    <property type="entry name" value="Zinc finger protein 689"/>
    <property type="match status" value="1"/>
</dbReference>
<feature type="domain" description="C2H2-type" evidence="12">
    <location>
        <begin position="708"/>
        <end position="735"/>
    </location>
</feature>
<dbReference type="GeneID" id="106547150"/>
<dbReference type="PANTHER" id="PTHR24381:SF381">
    <property type="entry name" value="ZINC FINGER PROTEIN 41 HOMOLOG"/>
    <property type="match status" value="1"/>
</dbReference>
<dbReference type="FunFam" id="3.30.160.60:FF:000446">
    <property type="entry name" value="Zinc finger protein"/>
    <property type="match status" value="1"/>
</dbReference>
<dbReference type="PANTHER" id="PTHR24381">
    <property type="entry name" value="ZINC FINGER PROTEIN"/>
    <property type="match status" value="1"/>
</dbReference>
<dbReference type="SMART" id="SM00349">
    <property type="entry name" value="KRAB"/>
    <property type="match status" value="1"/>
</dbReference>
<feature type="domain" description="C2H2-type" evidence="12">
    <location>
        <begin position="159"/>
        <end position="186"/>
    </location>
</feature>
<dbReference type="FunFam" id="3.30.160.60:FF:000646">
    <property type="entry name" value="Myeloid zinc finger 1"/>
    <property type="match status" value="1"/>
</dbReference>
<dbReference type="SUPFAM" id="SSF109640">
    <property type="entry name" value="KRAB domain (Kruppel-associated box)"/>
    <property type="match status" value="1"/>
</dbReference>
<dbReference type="FunFam" id="3.30.160.60:FF:000478">
    <property type="entry name" value="Zinc finger protein 133"/>
    <property type="match status" value="1"/>
</dbReference>
<feature type="domain" description="C2H2-type" evidence="12">
    <location>
        <begin position="55"/>
        <end position="82"/>
    </location>
</feature>
<feature type="compositionally biased region" description="Low complexity" evidence="11">
    <location>
        <begin position="576"/>
        <end position="589"/>
    </location>
</feature>
<feature type="compositionally biased region" description="Basic residues" evidence="11">
    <location>
        <begin position="600"/>
        <end position="611"/>
    </location>
</feature>
<dbReference type="GO" id="GO:0000981">
    <property type="term" value="F:DNA-binding transcription factor activity, RNA polymerase II-specific"/>
    <property type="evidence" value="ECO:0007669"/>
    <property type="project" value="TreeGrafter"/>
</dbReference>
<dbReference type="InterPro" id="IPR036236">
    <property type="entry name" value="Znf_C2H2_sf"/>
</dbReference>
<feature type="domain" description="C2H2-type" evidence="12">
    <location>
        <begin position="736"/>
        <end position="763"/>
    </location>
</feature>
<evidence type="ECO:0000256" key="7">
    <source>
        <dbReference type="ARBA" id="ARBA00023125"/>
    </source>
</evidence>
<evidence type="ECO:0000256" key="10">
    <source>
        <dbReference type="PROSITE-ProRule" id="PRU00042"/>
    </source>
</evidence>
<dbReference type="InterPro" id="IPR013087">
    <property type="entry name" value="Znf_C2H2_type"/>
</dbReference>
<evidence type="ECO:0000313" key="14">
    <source>
        <dbReference type="Proteomes" id="UP000504617"/>
    </source>
</evidence>
<accession>A0A6I9Y5C1</accession>
<keyword evidence="6" id="KW-0805">Transcription regulation</keyword>
<dbReference type="PROSITE" id="PS50805">
    <property type="entry name" value="KRAB"/>
    <property type="match status" value="1"/>
</dbReference>
<dbReference type="Proteomes" id="UP000504617">
    <property type="component" value="Unplaced"/>
</dbReference>
<evidence type="ECO:0000256" key="4">
    <source>
        <dbReference type="ARBA" id="ARBA00022771"/>
    </source>
</evidence>
<feature type="domain" description="C2H2-type" evidence="12">
    <location>
        <begin position="27"/>
        <end position="54"/>
    </location>
</feature>
<keyword evidence="8" id="KW-0804">Transcription</keyword>
<keyword evidence="5" id="KW-0862">Zinc</keyword>
<gene>
    <name evidence="15" type="primary">LOC106547150</name>
</gene>
<evidence type="ECO:0000256" key="1">
    <source>
        <dbReference type="ARBA" id="ARBA00004123"/>
    </source>
</evidence>
<dbReference type="OrthoDB" id="9009485at2759"/>
<feature type="domain" description="C2H2-type" evidence="12">
    <location>
        <begin position="187"/>
        <end position="214"/>
    </location>
</feature>
<evidence type="ECO:0000256" key="6">
    <source>
        <dbReference type="ARBA" id="ARBA00023015"/>
    </source>
</evidence>
<dbReference type="InterPro" id="IPR001909">
    <property type="entry name" value="KRAB"/>
</dbReference>
<comment type="subcellular location">
    <subcellularLocation>
        <location evidence="1">Nucleus</location>
    </subcellularLocation>
</comment>
<keyword evidence="7" id="KW-0238">DNA-binding</keyword>
<dbReference type="Gene3D" id="3.30.160.60">
    <property type="entry name" value="Classic Zinc Finger"/>
    <property type="match status" value="10"/>
</dbReference>
<feature type="domain" description="C2H2-type" evidence="12">
    <location>
        <begin position="679"/>
        <end position="707"/>
    </location>
</feature>
<dbReference type="Pfam" id="PF00096">
    <property type="entry name" value="zf-C2H2"/>
    <property type="match status" value="10"/>
</dbReference>
<evidence type="ECO:0000256" key="11">
    <source>
        <dbReference type="SAM" id="MobiDB-lite"/>
    </source>
</evidence>
<feature type="domain" description="C2H2-type" evidence="12">
    <location>
        <begin position="83"/>
        <end position="110"/>
    </location>
</feature>
<feature type="domain" description="C2H2-type" evidence="12">
    <location>
        <begin position="766"/>
        <end position="793"/>
    </location>
</feature>
<dbReference type="Pfam" id="PF12874">
    <property type="entry name" value="zf-met"/>
    <property type="match status" value="1"/>
</dbReference>
<feature type="domain" description="C2H2-type" evidence="12">
    <location>
        <begin position="876"/>
        <end position="903"/>
    </location>
</feature>
<keyword evidence="14" id="KW-1185">Reference proteome</keyword>
<feature type="region of interest" description="Disordered" evidence="11">
    <location>
        <begin position="259"/>
        <end position="340"/>
    </location>
</feature>
<protein>
    <submittedName>
        <fullName evidence="15">Zinc finger protein 250-like</fullName>
    </submittedName>
</protein>
<dbReference type="KEGG" id="tsr:106547150"/>
<dbReference type="InterPro" id="IPR036051">
    <property type="entry name" value="KRAB_dom_sf"/>
</dbReference>
<evidence type="ECO:0000256" key="9">
    <source>
        <dbReference type="ARBA" id="ARBA00023242"/>
    </source>
</evidence>
<dbReference type="GO" id="GO:0008270">
    <property type="term" value="F:zinc ion binding"/>
    <property type="evidence" value="ECO:0007669"/>
    <property type="project" value="UniProtKB-KW"/>
</dbReference>
<dbReference type="PROSITE" id="PS50157">
    <property type="entry name" value="ZINC_FINGER_C2H2_2"/>
    <property type="match status" value="12"/>
</dbReference>
<organism evidence="14 15">
    <name type="scientific">Thamnophis sirtalis</name>
    <dbReference type="NCBI Taxonomy" id="35019"/>
    <lineage>
        <taxon>Eukaryota</taxon>
        <taxon>Metazoa</taxon>
        <taxon>Chordata</taxon>
        <taxon>Craniata</taxon>
        <taxon>Vertebrata</taxon>
        <taxon>Euteleostomi</taxon>
        <taxon>Lepidosauria</taxon>
        <taxon>Squamata</taxon>
        <taxon>Bifurcata</taxon>
        <taxon>Unidentata</taxon>
        <taxon>Episquamata</taxon>
        <taxon>Toxicofera</taxon>
        <taxon>Serpentes</taxon>
        <taxon>Colubroidea</taxon>
        <taxon>Colubridae</taxon>
        <taxon>Natricinae</taxon>
        <taxon>Thamnophis</taxon>
    </lineage>
</organism>
<dbReference type="Gene3D" id="6.10.140.140">
    <property type="match status" value="1"/>
</dbReference>
<keyword evidence="9" id="KW-0539">Nucleus</keyword>
<dbReference type="CDD" id="cd07765">
    <property type="entry name" value="KRAB_A-box"/>
    <property type="match status" value="1"/>
</dbReference>
<feature type="region of interest" description="Disordered" evidence="11">
    <location>
        <begin position="1"/>
        <end position="25"/>
    </location>
</feature>
<dbReference type="GO" id="GO:0005634">
    <property type="term" value="C:nucleus"/>
    <property type="evidence" value="ECO:0007669"/>
    <property type="project" value="UniProtKB-SubCell"/>
</dbReference>
<name>A0A6I9Y5C1_9SAUR</name>
<dbReference type="SUPFAM" id="SSF57667">
    <property type="entry name" value="beta-beta-alpha zinc fingers"/>
    <property type="match status" value="7"/>
</dbReference>
<dbReference type="RefSeq" id="XP_013919683.1">
    <property type="nucleotide sequence ID" value="XM_014064208.1"/>
</dbReference>
<feature type="domain" description="C2H2-type" evidence="12">
    <location>
        <begin position="131"/>
        <end position="158"/>
    </location>
</feature>
<evidence type="ECO:0000313" key="15">
    <source>
        <dbReference type="RefSeq" id="XP_013919683.1"/>
    </source>
</evidence>
<keyword evidence="2" id="KW-0479">Metal-binding</keyword>
<feature type="compositionally biased region" description="Pro residues" evidence="11">
    <location>
        <begin position="274"/>
        <end position="283"/>
    </location>
</feature>
<sequence>MPGIEGLIAPEPKVPVPRGSRSTEKPFPCSVCGKSFSQRPNLITHQRIHTGEKPFPCTECGKRFNQRANLITHRRIHSGERPFPCATCGRCFSQKGNLAAHQRTHAVQEGLIAPEPKVPVPRGSRSTEKPFPCSVCGKSFSQRPNLITHQRIHTGEKPFPCTECGKRFNQRANLITHRRIHSGERPFPCATCGRRFSQKGNLAAHQRTHSQQRPHACSCCPKRFKGESALRAHQRTHRQGLGADPLTSTLLSAPALQQALPGDPASAAQRATPAPRPDLPGDPSPNVHQPAPSGQHGAPHGQSLPADPPPGQHTAGPSTHLQGVAPGSEQGPKLSAPPTILDPHVEMLHCQRRLGLPLLPSSSAHSVVPMGQPPPITSKPKGLSAAPRPTTTVEAPSEMLHCLCHAGRASLVIPHTPHLGQLQPGNRDAPGRTWLGLPCPTRTLQLQQGGQTHPAAPNPRLCSIPDSLRLISGAVGGTDFILGTGRGVDGDVVERANDVPVAFGDVAICFSAEEWAALAGWQKDLYRDVMAENFQLVSSLECLLAIPELLSQLARGEVPQIDAGPPPAQDGECPVGRGAPGSRRGASAPPLHPVAGRPVMHSRKSRVRRLPGRAAPETEPETGPERGGPMDGTDQEPVAGRTRQSSPLGEGPFPFPAWEESSGDENGLVIHSQVEEEEHKCAMCSESFSQPLGLLRHQKQQHAGERAFVCPECGRGFSLKHNLIIHQRIHTGEKPFGCSVCGKRFSLKQNLLTHQRVHGGPARRPFACPVCGKHFREERLLTAHQKRDDCEQQQQGNLEDQTGPVDEEGEEDFVRRRLRVKHQEKPPQTRAAFSRRGSGKPLGGRSGRAGSPRTRQAKEETPKVPKPRLRREDAPFQCVTCKKNFSQKGNLAAHRRSHRERESLS</sequence>
<evidence type="ECO:0000259" key="12">
    <source>
        <dbReference type="PROSITE" id="PS50157"/>
    </source>
</evidence>
<evidence type="ECO:0000259" key="13">
    <source>
        <dbReference type="PROSITE" id="PS50805"/>
    </source>
</evidence>
<dbReference type="FunFam" id="3.30.160.60:FF:002343">
    <property type="entry name" value="Zinc finger protein 33A"/>
    <property type="match status" value="1"/>
</dbReference>
<dbReference type="FunFam" id="3.30.160.60:FF:002716">
    <property type="entry name" value="Zinc finger protein 212"/>
    <property type="match status" value="1"/>
</dbReference>
<evidence type="ECO:0000256" key="8">
    <source>
        <dbReference type="ARBA" id="ARBA00023163"/>
    </source>
</evidence>
<feature type="domain" description="C2H2-type" evidence="12">
    <location>
        <begin position="215"/>
        <end position="237"/>
    </location>
</feature>
<dbReference type="PROSITE" id="PS00028">
    <property type="entry name" value="ZINC_FINGER_C2H2_1"/>
    <property type="match status" value="11"/>
</dbReference>
<feature type="region of interest" description="Disordered" evidence="11">
    <location>
        <begin position="558"/>
        <end position="663"/>
    </location>
</feature>
<dbReference type="GO" id="GO:0000977">
    <property type="term" value="F:RNA polymerase II transcription regulatory region sequence-specific DNA binding"/>
    <property type="evidence" value="ECO:0007669"/>
    <property type="project" value="TreeGrafter"/>
</dbReference>
<keyword evidence="3" id="KW-0677">Repeat</keyword>
<reference evidence="15" key="1">
    <citation type="submission" date="2025-08" db="UniProtKB">
        <authorList>
            <consortium name="RefSeq"/>
        </authorList>
    </citation>
    <scope>IDENTIFICATION</scope>
    <source>
        <tissue evidence="15">Skeletal muscle</tissue>
    </source>
</reference>
<dbReference type="AlphaFoldDB" id="A0A6I9Y5C1"/>
<dbReference type="SMART" id="SM00355">
    <property type="entry name" value="ZnF_C2H2"/>
    <property type="match status" value="12"/>
</dbReference>
<evidence type="ECO:0000256" key="5">
    <source>
        <dbReference type="ARBA" id="ARBA00022833"/>
    </source>
</evidence>
<dbReference type="FunFam" id="3.30.160.60:FF:000710">
    <property type="entry name" value="Zinc finger protein 768"/>
    <property type="match status" value="1"/>
</dbReference>
<dbReference type="Pfam" id="PF01352">
    <property type="entry name" value="KRAB"/>
    <property type="match status" value="1"/>
</dbReference>
<proteinExistence type="predicted"/>
<evidence type="ECO:0000256" key="2">
    <source>
        <dbReference type="ARBA" id="ARBA00022723"/>
    </source>
</evidence>